<protein>
    <recommendedName>
        <fullName evidence="11">ABC transmembrane type-1 domain-containing protein</fullName>
    </recommendedName>
</protein>
<reference evidence="9 10" key="1">
    <citation type="submission" date="2024-09" db="EMBL/GenBank/DDBJ databases">
        <title>Chromosome-scale assembly of Riccia sorocarpa.</title>
        <authorList>
            <person name="Paukszto L."/>
        </authorList>
    </citation>
    <scope>NUCLEOTIDE SEQUENCE [LARGE SCALE GENOMIC DNA]</scope>
    <source>
        <strain evidence="9">LP-2024</strain>
        <tissue evidence="9">Aerial parts of the thallus</tissue>
    </source>
</reference>
<evidence type="ECO:0000256" key="6">
    <source>
        <dbReference type="ARBA" id="ARBA00022989"/>
    </source>
</evidence>
<evidence type="ECO:0000256" key="5">
    <source>
        <dbReference type="ARBA" id="ARBA00022984"/>
    </source>
</evidence>
<evidence type="ECO:0000256" key="3">
    <source>
        <dbReference type="ARBA" id="ARBA00022692"/>
    </source>
</evidence>
<dbReference type="EMBL" id="JBJQOH010000002">
    <property type="protein sequence ID" value="KAL3696942.1"/>
    <property type="molecule type" value="Genomic_DNA"/>
</dbReference>
<proteinExistence type="predicted"/>
<dbReference type="Proteomes" id="UP001633002">
    <property type="component" value="Unassembled WGS sequence"/>
</dbReference>
<dbReference type="PANTHER" id="PTHR43486:SF1">
    <property type="entry name" value="LIPID II FLIPPASE MURJ-RELATED"/>
    <property type="match status" value="1"/>
</dbReference>
<evidence type="ECO:0000256" key="2">
    <source>
        <dbReference type="ARBA" id="ARBA00022475"/>
    </source>
</evidence>
<keyword evidence="6 8" id="KW-1133">Transmembrane helix</keyword>
<organism evidence="9 10">
    <name type="scientific">Riccia sorocarpa</name>
    <dbReference type="NCBI Taxonomy" id="122646"/>
    <lineage>
        <taxon>Eukaryota</taxon>
        <taxon>Viridiplantae</taxon>
        <taxon>Streptophyta</taxon>
        <taxon>Embryophyta</taxon>
        <taxon>Marchantiophyta</taxon>
        <taxon>Marchantiopsida</taxon>
        <taxon>Marchantiidae</taxon>
        <taxon>Marchantiales</taxon>
        <taxon>Ricciaceae</taxon>
        <taxon>Riccia</taxon>
    </lineage>
</organism>
<keyword evidence="5" id="KW-0573">Peptidoglycan synthesis</keyword>
<keyword evidence="3 8" id="KW-0812">Transmembrane</keyword>
<comment type="caution">
    <text evidence="9">The sequence shown here is derived from an EMBL/GenBank/DDBJ whole genome shotgun (WGS) entry which is preliminary data.</text>
</comment>
<evidence type="ECO:0000313" key="10">
    <source>
        <dbReference type="Proteomes" id="UP001633002"/>
    </source>
</evidence>
<evidence type="ECO:0008006" key="11">
    <source>
        <dbReference type="Google" id="ProtNLM"/>
    </source>
</evidence>
<accession>A0ABD3I3E8</accession>
<keyword evidence="2" id="KW-1003">Cell membrane</keyword>
<keyword evidence="7 8" id="KW-0472">Membrane</keyword>
<evidence type="ECO:0000256" key="1">
    <source>
        <dbReference type="ARBA" id="ARBA00004651"/>
    </source>
</evidence>
<evidence type="ECO:0000313" key="9">
    <source>
        <dbReference type="EMBL" id="KAL3696942.1"/>
    </source>
</evidence>
<name>A0ABD3I3E8_9MARC</name>
<feature type="transmembrane region" description="Helical" evidence="8">
    <location>
        <begin position="127"/>
        <end position="150"/>
    </location>
</feature>
<evidence type="ECO:0000256" key="7">
    <source>
        <dbReference type="ARBA" id="ARBA00023136"/>
    </source>
</evidence>
<evidence type="ECO:0000256" key="8">
    <source>
        <dbReference type="SAM" id="Phobius"/>
    </source>
</evidence>
<comment type="subcellular location">
    <subcellularLocation>
        <location evidence="1">Cell membrane</location>
        <topology evidence="1">Multi-pass membrane protein</topology>
    </subcellularLocation>
</comment>
<dbReference type="PANTHER" id="PTHR43486">
    <property type="entry name" value="LIPID II FLIPPASE MURJ-RELATED"/>
    <property type="match status" value="1"/>
</dbReference>
<sequence>MRNFRAWCVLAAVFGVGPVVNAYSCASIILAHFLALLGALLLDAFATGLSTSGSSGAVTRDLAILQVAISSRMIDQSAGSGPCAYFGKLRNVFEDEGVREVFSVLLPATVASGLLQIATFADLYLASFIPGAAAGLGYANLLVMAPLGILSSAI</sequence>
<dbReference type="Pfam" id="PF03023">
    <property type="entry name" value="MurJ"/>
    <property type="match status" value="1"/>
</dbReference>
<dbReference type="AlphaFoldDB" id="A0ABD3I3E8"/>
<dbReference type="GO" id="GO:0005886">
    <property type="term" value="C:plasma membrane"/>
    <property type="evidence" value="ECO:0007669"/>
    <property type="project" value="UniProtKB-SubCell"/>
</dbReference>
<evidence type="ECO:0000256" key="4">
    <source>
        <dbReference type="ARBA" id="ARBA00022960"/>
    </source>
</evidence>
<dbReference type="GO" id="GO:0008360">
    <property type="term" value="P:regulation of cell shape"/>
    <property type="evidence" value="ECO:0007669"/>
    <property type="project" value="UniProtKB-KW"/>
</dbReference>
<dbReference type="InterPro" id="IPR004268">
    <property type="entry name" value="MurJ"/>
</dbReference>
<gene>
    <name evidence="9" type="ORF">R1sor_011018</name>
</gene>
<keyword evidence="4" id="KW-0133">Cell shape</keyword>
<keyword evidence="10" id="KW-1185">Reference proteome</keyword>